<feature type="transmembrane region" description="Helical" evidence="1">
    <location>
        <begin position="55"/>
        <end position="76"/>
    </location>
</feature>
<organism evidence="2 3">
    <name type="scientific">Helicobacter cinaedi</name>
    <dbReference type="NCBI Taxonomy" id="213"/>
    <lineage>
        <taxon>Bacteria</taxon>
        <taxon>Pseudomonadati</taxon>
        <taxon>Campylobacterota</taxon>
        <taxon>Epsilonproteobacteria</taxon>
        <taxon>Campylobacterales</taxon>
        <taxon>Helicobacteraceae</taxon>
        <taxon>Helicobacter</taxon>
    </lineage>
</organism>
<reference evidence="2 3" key="1">
    <citation type="submission" date="2018-06" db="EMBL/GenBank/DDBJ databases">
        <authorList>
            <consortium name="Pathogen Informatics"/>
            <person name="Doyle S."/>
        </authorList>
    </citation>
    <scope>NUCLEOTIDE SEQUENCE [LARGE SCALE GENOMIC DNA]</scope>
    <source>
        <strain evidence="2 3">NCTC12221</strain>
    </source>
</reference>
<gene>
    <name evidence="2" type="ORF">NCTC12221_00747</name>
</gene>
<keyword evidence="1" id="KW-1133">Transmembrane helix</keyword>
<feature type="transmembrane region" description="Helical" evidence="1">
    <location>
        <begin position="7"/>
        <end position="24"/>
    </location>
</feature>
<keyword evidence="1" id="KW-0472">Membrane</keyword>
<name>A0A377JNQ7_9HELI</name>
<evidence type="ECO:0000256" key="1">
    <source>
        <dbReference type="SAM" id="Phobius"/>
    </source>
</evidence>
<sequence length="113" mass="12281">MDWGKVFFVFFSLMSLTFTLGFLYESNIVILFIATAINFIATTLRIGVKNSLSAELFASSLVADFHLIPAFVFLQVFGDIEIATALVVGAVVANLFSVILLCIAGAKAKESDY</sequence>
<feature type="transmembrane region" description="Helical" evidence="1">
    <location>
        <begin position="30"/>
        <end position="48"/>
    </location>
</feature>
<evidence type="ECO:0000313" key="3">
    <source>
        <dbReference type="Proteomes" id="UP000255335"/>
    </source>
</evidence>
<dbReference type="EMBL" id="UGHZ01000001">
    <property type="protein sequence ID" value="STP09307.1"/>
    <property type="molecule type" value="Genomic_DNA"/>
</dbReference>
<keyword evidence="1" id="KW-0812">Transmembrane</keyword>
<dbReference type="InterPro" id="IPR045655">
    <property type="entry name" value="DUF6394"/>
</dbReference>
<protein>
    <submittedName>
        <fullName evidence="2">Integral membrane protein</fullName>
    </submittedName>
</protein>
<accession>A0A377JNQ7</accession>
<evidence type="ECO:0000313" key="2">
    <source>
        <dbReference type="EMBL" id="STP09307.1"/>
    </source>
</evidence>
<proteinExistence type="predicted"/>
<feature type="transmembrane region" description="Helical" evidence="1">
    <location>
        <begin position="82"/>
        <end position="106"/>
    </location>
</feature>
<dbReference type="AlphaFoldDB" id="A0A377JNQ7"/>
<dbReference type="RefSeq" id="WP_115026029.1">
    <property type="nucleotide sequence ID" value="NZ_AP025204.1"/>
</dbReference>
<dbReference type="Proteomes" id="UP000255335">
    <property type="component" value="Unassembled WGS sequence"/>
</dbReference>
<dbReference type="Pfam" id="PF19931">
    <property type="entry name" value="DUF6394"/>
    <property type="match status" value="1"/>
</dbReference>